<feature type="compositionally biased region" description="Basic and acidic residues" evidence="1">
    <location>
        <begin position="773"/>
        <end position="784"/>
    </location>
</feature>
<proteinExistence type="predicted"/>
<reference evidence="2" key="1">
    <citation type="submission" date="2021-02" db="EMBL/GenBank/DDBJ databases">
        <authorList>
            <person name="Dougan E. K."/>
            <person name="Rhodes N."/>
            <person name="Thang M."/>
            <person name="Chan C."/>
        </authorList>
    </citation>
    <scope>NUCLEOTIDE SEQUENCE</scope>
</reference>
<evidence type="ECO:0000313" key="3">
    <source>
        <dbReference type="Proteomes" id="UP000654075"/>
    </source>
</evidence>
<sequence length="1151" mass="122383">NVAARRIAAAWKGYAIRKQVFRERAAITRIQSVRRGKQTRRGLTGVDAQADPAEADAANATADCESAKDVLPASPVPVSQEVLDGKDVHSASPARPSDESLQWEDVKASCSVQKIMADLDFRVETRSLGTASSVEFDEDLLSASPARLSDEAQVGEGLTIALQDVLSASPARPSDEVCDGKDVLSASPVRPSDESLQWEDVKASCSIQKITADIDFKVETRGLGTASSGEFDEDLLSASPVQPSDRVHSGKDFLSASPARPSDEAQVGEGPTMALQDVLSASPVRPSDEVRGVEGRTIMMQDVHFASPARPSDEVHDVEGPSMALRDVLPASPARPSDEVRNVEGPTMALQDVLSASPARPSDEVCDGKDVHSASPVRPSDESLQWEDVKASCSVQKIMADIDFKVETRSLGTASSVEFDEDLLSASPVPPSDKVHGGKDFLSASPARLWDEAQVGEGPTMALQDVLSASPVRPSDEVRNVEGPTIMLQDVLSASPVRPSDEVHDMEGPSMALQDVLSASPVRPSDEVCDEEDVHSASPARPSDEVRNVEGPTMALQDVLSASPARPSDEVCDGKDVHSASPVRPSDESLQWEDVKARCSVQKIMADIDFKVETRSLGTASSVEFDEDLLSASPVPPSDKVHGGKDFLSASPARLWDEAQVGEGPTIARQDVLSASPVRPSDEVRNVEGLTIMLQDVLSASPVRPSDEVHDMEGPSMALQDVLSASPVRPSDEVCDEEDVHSASPARPSDEVRNVEGPTMALQDVLSASPARPSDEVCDGKDVHSASPVRPSDESLQWEDVKARCSVQKIMADIDFKVEKRSLGTASSVEFDEDLLSASPVRLPDEVHDGEGRTMALQDVLSASLVRPSDEVHDAEGPTFVLQEVLSAPSDEVLDGEDFFLASPVRPSDDGEEVIAAGRLPETRVHDSEEATANCSVEQIIANIDFKDATGSLGTPSDVELEDWQSSKDEGSHKDFLTALAVHTASNSQVADFEDSAASEDQVEASSAAVQVLSGIMGWGLSDHSTPAAFFKADSAASEVLGPHNESTMSNSFSGAELPEVQQILHPIGIGLDLSGVGHDTNDLEDFGEDSVKEIDAELISAMLSVSKVFEAVLNMGETATLACDDVSAWEVELLGADSSLGSASWYAQIT</sequence>
<evidence type="ECO:0000256" key="1">
    <source>
        <dbReference type="SAM" id="MobiDB-lite"/>
    </source>
</evidence>
<organism evidence="2 3">
    <name type="scientific">Polarella glacialis</name>
    <name type="common">Dinoflagellate</name>
    <dbReference type="NCBI Taxonomy" id="89957"/>
    <lineage>
        <taxon>Eukaryota</taxon>
        <taxon>Sar</taxon>
        <taxon>Alveolata</taxon>
        <taxon>Dinophyceae</taxon>
        <taxon>Suessiales</taxon>
        <taxon>Suessiaceae</taxon>
        <taxon>Polarella</taxon>
    </lineage>
</organism>
<protein>
    <submittedName>
        <fullName evidence="2">Uncharacterized protein</fullName>
    </submittedName>
</protein>
<accession>A0A813EY44</accession>
<feature type="region of interest" description="Disordered" evidence="1">
    <location>
        <begin position="519"/>
        <end position="549"/>
    </location>
</feature>
<feature type="region of interest" description="Disordered" evidence="1">
    <location>
        <begin position="561"/>
        <end position="590"/>
    </location>
</feature>
<comment type="caution">
    <text evidence="2">The sequence shown here is derived from an EMBL/GenBank/DDBJ whole genome shotgun (WGS) entry which is preliminary data.</text>
</comment>
<evidence type="ECO:0000313" key="2">
    <source>
        <dbReference type="EMBL" id="CAE8603148.1"/>
    </source>
</evidence>
<feature type="region of interest" description="Disordered" evidence="1">
    <location>
        <begin position="38"/>
        <end position="64"/>
    </location>
</feature>
<name>A0A813EY44_POLGL</name>
<feature type="non-terminal residue" evidence="2">
    <location>
        <position position="1151"/>
    </location>
</feature>
<feature type="region of interest" description="Disordered" evidence="1">
    <location>
        <begin position="79"/>
        <end position="102"/>
    </location>
</feature>
<gene>
    <name evidence="2" type="ORF">PGLA1383_LOCUS21367</name>
</gene>
<keyword evidence="3" id="KW-1185">Reference proteome</keyword>
<feature type="region of interest" description="Disordered" evidence="1">
    <location>
        <begin position="767"/>
        <end position="797"/>
    </location>
</feature>
<feature type="compositionally biased region" description="Basic and acidic residues" evidence="1">
    <location>
        <begin position="567"/>
        <end position="578"/>
    </location>
</feature>
<feature type="region of interest" description="Disordered" evidence="1">
    <location>
        <begin position="725"/>
        <end position="755"/>
    </location>
</feature>
<feature type="region of interest" description="Disordered" evidence="1">
    <location>
        <begin position="356"/>
        <end position="383"/>
    </location>
</feature>
<dbReference type="EMBL" id="CAJNNV010015081">
    <property type="protein sequence ID" value="CAE8603148.1"/>
    <property type="molecule type" value="Genomic_DNA"/>
</dbReference>
<feature type="compositionally biased region" description="Low complexity" evidence="1">
    <location>
        <begin position="47"/>
        <end position="63"/>
    </location>
</feature>
<dbReference type="PROSITE" id="PS50096">
    <property type="entry name" value="IQ"/>
    <property type="match status" value="2"/>
</dbReference>
<feature type="compositionally biased region" description="Basic and acidic residues" evidence="1">
    <location>
        <begin position="361"/>
        <end position="372"/>
    </location>
</feature>
<dbReference type="AlphaFoldDB" id="A0A813EY44"/>
<dbReference type="Proteomes" id="UP000654075">
    <property type="component" value="Unassembled WGS sequence"/>
</dbReference>